<gene>
    <name evidence="5" type="ORF">HD594_001614</name>
</gene>
<dbReference type="InterPro" id="IPR050834">
    <property type="entry name" value="Glycosyltransf_2"/>
</dbReference>
<evidence type="ECO:0000256" key="3">
    <source>
        <dbReference type="ARBA" id="ARBA00022679"/>
    </source>
</evidence>
<comment type="similarity">
    <text evidence="1">Belongs to the glycosyltransferase 2 family.</text>
</comment>
<dbReference type="EMBL" id="JACHML010000001">
    <property type="protein sequence ID" value="MBB6391301.1"/>
    <property type="molecule type" value="Genomic_DNA"/>
</dbReference>
<evidence type="ECO:0000313" key="6">
    <source>
        <dbReference type="Proteomes" id="UP000537775"/>
    </source>
</evidence>
<reference evidence="5 6" key="1">
    <citation type="submission" date="2020-08" db="EMBL/GenBank/DDBJ databases">
        <title>Sequencing the genomes of 1000 actinobacteria strains.</title>
        <authorList>
            <person name="Klenk H.-P."/>
        </authorList>
    </citation>
    <scope>NUCLEOTIDE SEQUENCE [LARGE SCALE GENOMIC DNA]</scope>
    <source>
        <strain evidence="5 6">DSM 12511</strain>
    </source>
</reference>
<evidence type="ECO:0000313" key="5">
    <source>
        <dbReference type="EMBL" id="MBB6391301.1"/>
    </source>
</evidence>
<dbReference type="GO" id="GO:0016757">
    <property type="term" value="F:glycosyltransferase activity"/>
    <property type="evidence" value="ECO:0007669"/>
    <property type="project" value="UniProtKB-KW"/>
</dbReference>
<evidence type="ECO:0000256" key="2">
    <source>
        <dbReference type="ARBA" id="ARBA00022676"/>
    </source>
</evidence>
<dbReference type="PANTHER" id="PTHR43685:SF5">
    <property type="entry name" value="GLYCOSYLTRANSFERASE EPSE-RELATED"/>
    <property type="match status" value="1"/>
</dbReference>
<sequence>MIDDTSTDGTADRLVELAAEWEDPRLRIVVHPQNKGFVRSVRDAIASTDGEYIAIQGSGDVAHPERIAQQVALLDERPDVVAVGCWYRNIDEVSGAIEQVRPNAATATGGVTTFSHGEMMMRRSAYDAAGGYRAEFTVGQLTDLGFRLHKLGSFATVPQFLYDRHVQGDGVTYNAGKVVQQAQFLSLARHLQKLPTEQSVDAALAEVREGGVSAVIPIQDAGVQMILAERCIRLCAYDRASDAAKIAAHLTNPSQRRVVEVIARAARSPFAPPLRGALRVALKATPTMRSLWMRRTR</sequence>
<accession>A0A7X0FQN4</accession>
<dbReference type="PANTHER" id="PTHR43685">
    <property type="entry name" value="GLYCOSYLTRANSFERASE"/>
    <property type="match status" value="1"/>
</dbReference>
<evidence type="ECO:0000259" key="4">
    <source>
        <dbReference type="Pfam" id="PF00535"/>
    </source>
</evidence>
<dbReference type="InterPro" id="IPR001173">
    <property type="entry name" value="Glyco_trans_2-like"/>
</dbReference>
<dbReference type="AlphaFoldDB" id="A0A7X0FQN4"/>
<proteinExistence type="inferred from homology"/>
<dbReference type="Gene3D" id="3.90.550.10">
    <property type="entry name" value="Spore Coat Polysaccharide Biosynthesis Protein SpsA, Chain A"/>
    <property type="match status" value="1"/>
</dbReference>
<feature type="domain" description="Glycosyltransferase 2-like" evidence="4">
    <location>
        <begin position="2"/>
        <end position="126"/>
    </location>
</feature>
<organism evidence="5 6">
    <name type="scientific">Microbacterium thalassium</name>
    <dbReference type="NCBI Taxonomy" id="362649"/>
    <lineage>
        <taxon>Bacteria</taxon>
        <taxon>Bacillati</taxon>
        <taxon>Actinomycetota</taxon>
        <taxon>Actinomycetes</taxon>
        <taxon>Micrococcales</taxon>
        <taxon>Microbacteriaceae</taxon>
        <taxon>Microbacterium</taxon>
    </lineage>
</organism>
<dbReference type="InterPro" id="IPR029044">
    <property type="entry name" value="Nucleotide-diphossugar_trans"/>
</dbReference>
<dbReference type="CDD" id="cd00761">
    <property type="entry name" value="Glyco_tranf_GTA_type"/>
    <property type="match status" value="1"/>
</dbReference>
<name>A0A7X0FQN4_9MICO</name>
<dbReference type="Proteomes" id="UP000537775">
    <property type="component" value="Unassembled WGS sequence"/>
</dbReference>
<comment type="caution">
    <text evidence="5">The sequence shown here is derived from an EMBL/GenBank/DDBJ whole genome shotgun (WGS) entry which is preliminary data.</text>
</comment>
<dbReference type="SUPFAM" id="SSF53448">
    <property type="entry name" value="Nucleotide-diphospho-sugar transferases"/>
    <property type="match status" value="1"/>
</dbReference>
<dbReference type="Pfam" id="PF00535">
    <property type="entry name" value="Glycos_transf_2"/>
    <property type="match status" value="1"/>
</dbReference>
<keyword evidence="6" id="KW-1185">Reference proteome</keyword>
<keyword evidence="2" id="KW-0328">Glycosyltransferase</keyword>
<evidence type="ECO:0000256" key="1">
    <source>
        <dbReference type="ARBA" id="ARBA00006739"/>
    </source>
</evidence>
<protein>
    <recommendedName>
        <fullName evidence="4">Glycosyltransferase 2-like domain-containing protein</fullName>
    </recommendedName>
</protein>
<keyword evidence="3" id="KW-0808">Transferase</keyword>